<reference evidence="4 5" key="1">
    <citation type="submission" date="2015-07" db="EMBL/GenBank/DDBJ databases">
        <title>The genome of Pseudoloma neurophilia, a relevant intracellular parasite of the zebrafish.</title>
        <authorList>
            <person name="Ndikumana S."/>
            <person name="Pelin A."/>
            <person name="Sanders J."/>
            <person name="Corradi N."/>
        </authorList>
    </citation>
    <scope>NUCLEOTIDE SEQUENCE [LARGE SCALE GENOMIC DNA]</scope>
    <source>
        <strain evidence="4 5">MK1</strain>
    </source>
</reference>
<dbReference type="PROSITE" id="PS50102">
    <property type="entry name" value="RRM"/>
    <property type="match status" value="1"/>
</dbReference>
<sequence length="365" mass="41141">MSAKLGSKKNGDDGLKNENWGEFAMKFVANPSLIKFADEVGELENIQTEEVGSAGDSGGYQRFDRGGGRFDGPPRGGDRSGDRGARPPYGGRNDSFRDGPDAKRPAYNDRSFRGNDGYNDRRGGPDYRNDERRGPDYRNDERRGPDFRDGDRRGPDYRDGDRRGPDFRDGDRRGSDFRDGDRRGPDYRNDDRRGPDFRDGDRRGPDFRDGDRRGPDSRFDDRRGPDNRYEERRGPDGGRFDDRRGGDRPQYGNRPPYGGGDRGGFSANPPSKSIRVSALSYEQDENEFKDWVQHSLAGVRSTGVNFIRDRDTRAFKGFAFINFDTIEDAQAGLDALKSAPPLGDGRCRIDFSNSDRSRGMAPRRD</sequence>
<keyword evidence="1" id="KW-0694">RNA-binding</keyword>
<dbReference type="SMART" id="SM00360">
    <property type="entry name" value="RRM"/>
    <property type="match status" value="1"/>
</dbReference>
<protein>
    <submittedName>
        <fullName evidence="4">RRM domain protein</fullName>
    </submittedName>
</protein>
<dbReference type="AlphaFoldDB" id="A0A0R0M0D7"/>
<feature type="region of interest" description="Disordered" evidence="2">
    <location>
        <begin position="47"/>
        <end position="274"/>
    </location>
</feature>
<accession>A0A0R0M0D7</accession>
<dbReference type="Pfam" id="PF00076">
    <property type="entry name" value="RRM_1"/>
    <property type="match status" value="1"/>
</dbReference>
<dbReference type="InterPro" id="IPR000504">
    <property type="entry name" value="RRM_dom"/>
</dbReference>
<dbReference type="GO" id="GO:0003723">
    <property type="term" value="F:RNA binding"/>
    <property type="evidence" value="ECO:0007669"/>
    <property type="project" value="UniProtKB-UniRule"/>
</dbReference>
<dbReference type="SUPFAM" id="SSF54928">
    <property type="entry name" value="RNA-binding domain, RBD"/>
    <property type="match status" value="1"/>
</dbReference>
<feature type="domain" description="RRM" evidence="3">
    <location>
        <begin position="272"/>
        <end position="354"/>
    </location>
</feature>
<dbReference type="InterPro" id="IPR012677">
    <property type="entry name" value="Nucleotide-bd_a/b_plait_sf"/>
</dbReference>
<evidence type="ECO:0000259" key="3">
    <source>
        <dbReference type="PROSITE" id="PS50102"/>
    </source>
</evidence>
<proteinExistence type="predicted"/>
<dbReference type="VEuPathDB" id="MicrosporidiaDB:M153_1190001761"/>
<organism evidence="4 5">
    <name type="scientific">Pseudoloma neurophilia</name>
    <dbReference type="NCBI Taxonomy" id="146866"/>
    <lineage>
        <taxon>Eukaryota</taxon>
        <taxon>Fungi</taxon>
        <taxon>Fungi incertae sedis</taxon>
        <taxon>Microsporidia</taxon>
        <taxon>Pseudoloma</taxon>
    </lineage>
</organism>
<feature type="compositionally biased region" description="Basic and acidic residues" evidence="2">
    <location>
        <begin position="345"/>
        <end position="365"/>
    </location>
</feature>
<feature type="compositionally biased region" description="Basic and acidic residues" evidence="2">
    <location>
        <begin position="94"/>
        <end position="247"/>
    </location>
</feature>
<dbReference type="InterPro" id="IPR035979">
    <property type="entry name" value="RBD_domain_sf"/>
</dbReference>
<evidence type="ECO:0000256" key="2">
    <source>
        <dbReference type="SAM" id="MobiDB-lite"/>
    </source>
</evidence>
<dbReference type="OrthoDB" id="439808at2759"/>
<dbReference type="EMBL" id="LGUB01000021">
    <property type="protein sequence ID" value="KRH94874.1"/>
    <property type="molecule type" value="Genomic_DNA"/>
</dbReference>
<keyword evidence="5" id="KW-1185">Reference proteome</keyword>
<evidence type="ECO:0000313" key="5">
    <source>
        <dbReference type="Proteomes" id="UP000051530"/>
    </source>
</evidence>
<comment type="caution">
    <text evidence="4">The sequence shown here is derived from an EMBL/GenBank/DDBJ whole genome shotgun (WGS) entry which is preliminary data.</text>
</comment>
<feature type="region of interest" description="Disordered" evidence="2">
    <location>
        <begin position="344"/>
        <end position="365"/>
    </location>
</feature>
<evidence type="ECO:0000313" key="4">
    <source>
        <dbReference type="EMBL" id="KRH94874.1"/>
    </source>
</evidence>
<feature type="compositionally biased region" description="Basic and acidic residues" evidence="2">
    <location>
        <begin position="76"/>
        <end position="85"/>
    </location>
</feature>
<name>A0A0R0M0D7_9MICR</name>
<evidence type="ECO:0000256" key="1">
    <source>
        <dbReference type="PROSITE-ProRule" id="PRU00176"/>
    </source>
</evidence>
<gene>
    <name evidence="4" type="ORF">M153_1190001761</name>
</gene>
<dbReference type="Proteomes" id="UP000051530">
    <property type="component" value="Unassembled WGS sequence"/>
</dbReference>
<dbReference type="Gene3D" id="3.30.70.330">
    <property type="match status" value="1"/>
</dbReference>